<reference evidence="6 8" key="1">
    <citation type="submission" date="2015-05" db="EMBL/GenBank/DDBJ databases">
        <title>Genome assembly of Archangium gephyra DSM 2261.</title>
        <authorList>
            <person name="Sharma G."/>
            <person name="Subramanian S."/>
        </authorList>
    </citation>
    <scope>NUCLEOTIDE SEQUENCE [LARGE SCALE GENOMIC DNA]</scope>
    <source>
        <strain evidence="6 8">DSM 2261</strain>
    </source>
</reference>
<dbReference type="GO" id="GO:0003700">
    <property type="term" value="F:DNA-binding transcription factor activity"/>
    <property type="evidence" value="ECO:0007669"/>
    <property type="project" value="InterPro"/>
</dbReference>
<evidence type="ECO:0000256" key="1">
    <source>
        <dbReference type="ARBA" id="ARBA00022491"/>
    </source>
</evidence>
<evidence type="ECO:0000313" key="7">
    <source>
        <dbReference type="EMBL" id="REG35872.1"/>
    </source>
</evidence>
<proteinExistence type="predicted"/>
<keyword evidence="9" id="KW-1185">Reference proteome</keyword>
<evidence type="ECO:0000313" key="9">
    <source>
        <dbReference type="Proteomes" id="UP000256345"/>
    </source>
</evidence>
<dbReference type="SUPFAM" id="SSF46689">
    <property type="entry name" value="Homeodomain-like"/>
    <property type="match status" value="1"/>
</dbReference>
<dbReference type="Pfam" id="PF12833">
    <property type="entry name" value="HTH_18"/>
    <property type="match status" value="1"/>
</dbReference>
<dbReference type="AlphaFoldDB" id="A0AAC8QCM2"/>
<gene>
    <name evidence="6" type="ORF">AA314_06804</name>
    <name evidence="7" type="ORF">ATI61_102245</name>
</gene>
<dbReference type="InterPro" id="IPR018060">
    <property type="entry name" value="HTH_AraC"/>
</dbReference>
<dbReference type="InterPro" id="IPR009057">
    <property type="entry name" value="Homeodomain-like_sf"/>
</dbReference>
<dbReference type="FunFam" id="1.10.10.60:FF:000132">
    <property type="entry name" value="AraC family transcriptional regulator"/>
    <property type="match status" value="1"/>
</dbReference>
<dbReference type="Gene3D" id="1.10.10.60">
    <property type="entry name" value="Homeodomain-like"/>
    <property type="match status" value="2"/>
</dbReference>
<dbReference type="Proteomes" id="UP000035579">
    <property type="component" value="Chromosome"/>
</dbReference>
<dbReference type="SMART" id="SM00342">
    <property type="entry name" value="HTH_ARAC"/>
    <property type="match status" value="1"/>
</dbReference>
<evidence type="ECO:0000256" key="2">
    <source>
        <dbReference type="ARBA" id="ARBA00023015"/>
    </source>
</evidence>
<dbReference type="GO" id="GO:0043565">
    <property type="term" value="F:sequence-specific DNA binding"/>
    <property type="evidence" value="ECO:0007669"/>
    <property type="project" value="InterPro"/>
</dbReference>
<dbReference type="Pfam" id="PF02311">
    <property type="entry name" value="AraC_binding"/>
    <property type="match status" value="1"/>
</dbReference>
<dbReference type="EMBL" id="QUMU01000002">
    <property type="protein sequence ID" value="REG35872.1"/>
    <property type="molecule type" value="Genomic_DNA"/>
</dbReference>
<dbReference type="SUPFAM" id="SSF51182">
    <property type="entry name" value="RmlC-like cupins"/>
    <property type="match status" value="1"/>
</dbReference>
<dbReference type="PANTHER" id="PTHR11019:SF159">
    <property type="entry name" value="TRANSCRIPTIONAL REGULATOR-RELATED"/>
    <property type="match status" value="1"/>
</dbReference>
<dbReference type="PANTHER" id="PTHR11019">
    <property type="entry name" value="HTH-TYPE TRANSCRIPTIONAL REGULATOR NIMR"/>
    <property type="match status" value="1"/>
</dbReference>
<evidence type="ECO:0000313" key="6">
    <source>
        <dbReference type="EMBL" id="AKJ05178.1"/>
    </source>
</evidence>
<keyword evidence="1" id="KW-0678">Repressor</keyword>
<accession>A0AAC8QCM2</accession>
<evidence type="ECO:0000313" key="8">
    <source>
        <dbReference type="Proteomes" id="UP000035579"/>
    </source>
</evidence>
<reference evidence="7 9" key="2">
    <citation type="submission" date="2018-08" db="EMBL/GenBank/DDBJ databases">
        <title>Genomic Encyclopedia of Archaeal and Bacterial Type Strains, Phase II (KMG-II): from individual species to whole genera.</title>
        <authorList>
            <person name="Goeker M."/>
        </authorList>
    </citation>
    <scope>NUCLEOTIDE SEQUENCE [LARGE SCALE GENOMIC DNA]</scope>
    <source>
        <strain evidence="7 9">DSM 2261</strain>
    </source>
</reference>
<dbReference type="InterPro" id="IPR003313">
    <property type="entry name" value="AraC-bd"/>
</dbReference>
<dbReference type="InterPro" id="IPR018062">
    <property type="entry name" value="HTH_AraC-typ_CS"/>
</dbReference>
<dbReference type="PROSITE" id="PS01124">
    <property type="entry name" value="HTH_ARAC_FAMILY_2"/>
    <property type="match status" value="1"/>
</dbReference>
<dbReference type="InterPro" id="IPR011051">
    <property type="entry name" value="RmlC_Cupin_sf"/>
</dbReference>
<dbReference type="EMBL" id="CP011509">
    <property type="protein sequence ID" value="AKJ05178.1"/>
    <property type="molecule type" value="Genomic_DNA"/>
</dbReference>
<dbReference type="PROSITE" id="PS00041">
    <property type="entry name" value="HTH_ARAC_FAMILY_1"/>
    <property type="match status" value="1"/>
</dbReference>
<keyword evidence="4" id="KW-0804">Transcription</keyword>
<keyword evidence="2" id="KW-0805">Transcription regulation</keyword>
<evidence type="ECO:0000259" key="5">
    <source>
        <dbReference type="PROSITE" id="PS01124"/>
    </source>
</evidence>
<organism evidence="6 8">
    <name type="scientific">Archangium gephyra</name>
    <dbReference type="NCBI Taxonomy" id="48"/>
    <lineage>
        <taxon>Bacteria</taxon>
        <taxon>Pseudomonadati</taxon>
        <taxon>Myxococcota</taxon>
        <taxon>Myxococcia</taxon>
        <taxon>Myxococcales</taxon>
        <taxon>Cystobacterineae</taxon>
        <taxon>Archangiaceae</taxon>
        <taxon>Archangium</taxon>
    </lineage>
</organism>
<dbReference type="RefSeq" id="WP_047858782.1">
    <property type="nucleotide sequence ID" value="NZ_CP011509.1"/>
</dbReference>
<dbReference type="Proteomes" id="UP000256345">
    <property type="component" value="Unassembled WGS sequence"/>
</dbReference>
<dbReference type="KEGG" id="age:AA314_06804"/>
<protein>
    <submittedName>
        <fullName evidence="7">AraC family transcriptional regulator</fullName>
    </submittedName>
    <submittedName>
        <fullName evidence="6">Transcriptional regulator, AraC family</fullName>
    </submittedName>
</protein>
<dbReference type="CDD" id="cd06124">
    <property type="entry name" value="cupin_NimR-like_N"/>
    <property type="match status" value="1"/>
</dbReference>
<keyword evidence="3" id="KW-0238">DNA-binding</keyword>
<sequence length="274" mass="29762">MPPPSAQLIAAIERPDEPALIAIPIHSGQEPELARHRHARGQLFSIENGLLVIHTSRGNWLMPPGMAGWIPPGTWHSAQWYGPTSGWSVYVSARACERLPGEARVVRMSRVLEAIVERATDWEPGAPLSPPQARLAEVAIDELQGAEEELALRLPMPRERRLAAIARALLANPGDARSLGALASWAGISERSLTRHFKQETGMTFVHWRQQAKLARALELLSEGEPVGNVAFALGYESVSAFIAMFKRFLGTTPAQCMTGGGALPAGNPRRARG</sequence>
<evidence type="ECO:0000256" key="3">
    <source>
        <dbReference type="ARBA" id="ARBA00023125"/>
    </source>
</evidence>
<name>A0AAC8QCM2_9BACT</name>
<feature type="domain" description="HTH araC/xylS-type" evidence="5">
    <location>
        <begin position="160"/>
        <end position="260"/>
    </location>
</feature>
<evidence type="ECO:0000256" key="4">
    <source>
        <dbReference type="ARBA" id="ARBA00023163"/>
    </source>
</evidence>